<dbReference type="InterPro" id="IPR018247">
    <property type="entry name" value="EF_Hand_1_Ca_BS"/>
</dbReference>
<name>A0A485M5W4_9ZZZZ</name>
<organism evidence="2">
    <name type="scientific">anaerobic digester metagenome</name>
    <dbReference type="NCBI Taxonomy" id="1263854"/>
    <lineage>
        <taxon>unclassified sequences</taxon>
        <taxon>metagenomes</taxon>
        <taxon>ecological metagenomes</taxon>
    </lineage>
</organism>
<dbReference type="InterPro" id="IPR013783">
    <property type="entry name" value="Ig-like_fold"/>
</dbReference>
<evidence type="ECO:0000313" key="2">
    <source>
        <dbReference type="EMBL" id="VFU18653.1"/>
    </source>
</evidence>
<dbReference type="AlphaFoldDB" id="A0A485M5W4"/>
<feature type="domain" description="Fibronectin type-III" evidence="1">
    <location>
        <begin position="22"/>
        <end position="112"/>
    </location>
</feature>
<sequence length="407" mass="42982">MSFENSSGMKLTKIMTILAFGAVMVIMANSAHGATVRVSWNPNSEPDLDGYKVYYGTLSGTYTQVIDVGAVTSTDVSNLGEGHTYYFAVTAYDVDGNESGFSNEAFLLIPNSGSDEPGGDTPPITDIVDTDMDGIPDEIEDQWGMDALDPLDSLMDDDGDGVVNLVEYMAGTSPVDATEHPFSDNVLKDIIGELGETVDLSSVNPEGRFSIVPLTNAVPAPVNNAITPSAPGAYLYNVIDSDSSLVYRLRVSVTQQLTVIGAYEPGSFMELADQIFGIRIDIPGDAIVRAVPVGIGNVTPEALSAVEYGDALLFDVLPFGLVLSKPALITVHYEKENPVVQRYDSTSDTWVDVEDVTAADGEVTISTYELGTFRVLSDEAAGGGDTDTPVADDGGSGGGCFIQTAGF</sequence>
<dbReference type="SUPFAM" id="SSF49265">
    <property type="entry name" value="Fibronectin type III"/>
    <property type="match status" value="1"/>
</dbReference>
<gene>
    <name evidence="2" type="ORF">SCFA_890002</name>
</gene>
<protein>
    <recommendedName>
        <fullName evidence="1">Fibronectin type-III domain-containing protein</fullName>
    </recommendedName>
</protein>
<proteinExistence type="predicted"/>
<dbReference type="PROSITE" id="PS00018">
    <property type="entry name" value="EF_HAND_1"/>
    <property type="match status" value="1"/>
</dbReference>
<dbReference type="CDD" id="cd00063">
    <property type="entry name" value="FN3"/>
    <property type="match status" value="1"/>
</dbReference>
<dbReference type="Gene3D" id="2.60.40.10">
    <property type="entry name" value="Immunoglobulins"/>
    <property type="match status" value="1"/>
</dbReference>
<dbReference type="InterPro" id="IPR003961">
    <property type="entry name" value="FN3_dom"/>
</dbReference>
<dbReference type="EMBL" id="CAADRM010000157">
    <property type="protein sequence ID" value="VFU18653.1"/>
    <property type="molecule type" value="Genomic_DNA"/>
</dbReference>
<reference evidence="2" key="1">
    <citation type="submission" date="2019-03" db="EMBL/GenBank/DDBJ databases">
        <authorList>
            <person name="Hao L."/>
        </authorList>
    </citation>
    <scope>NUCLEOTIDE SEQUENCE</scope>
</reference>
<accession>A0A485M5W4</accession>
<dbReference type="Pfam" id="PF00041">
    <property type="entry name" value="fn3"/>
    <property type="match status" value="1"/>
</dbReference>
<dbReference type="PROSITE" id="PS50853">
    <property type="entry name" value="FN3"/>
    <property type="match status" value="1"/>
</dbReference>
<evidence type="ECO:0000259" key="1">
    <source>
        <dbReference type="PROSITE" id="PS50853"/>
    </source>
</evidence>
<dbReference type="InterPro" id="IPR036116">
    <property type="entry name" value="FN3_sf"/>
</dbReference>